<gene>
    <name evidence="1" type="ORF">V6x_37850</name>
</gene>
<dbReference type="Proteomes" id="UP000320722">
    <property type="component" value="Chromosome"/>
</dbReference>
<dbReference type="EMBL" id="CP036347">
    <property type="protein sequence ID" value="QDU04060.1"/>
    <property type="molecule type" value="Genomic_DNA"/>
</dbReference>
<evidence type="ECO:0000313" key="1">
    <source>
        <dbReference type="EMBL" id="QDU04060.1"/>
    </source>
</evidence>
<reference evidence="1 2" key="1">
    <citation type="submission" date="2019-02" db="EMBL/GenBank/DDBJ databases">
        <title>Deep-cultivation of Planctomycetes and their phenomic and genomic characterization uncovers novel biology.</title>
        <authorList>
            <person name="Wiegand S."/>
            <person name="Jogler M."/>
            <person name="Boedeker C."/>
            <person name="Pinto D."/>
            <person name="Vollmers J."/>
            <person name="Rivas-Marin E."/>
            <person name="Kohn T."/>
            <person name="Peeters S.H."/>
            <person name="Heuer A."/>
            <person name="Rast P."/>
            <person name="Oberbeckmann S."/>
            <person name="Bunk B."/>
            <person name="Jeske O."/>
            <person name="Meyerdierks A."/>
            <person name="Storesund J.E."/>
            <person name="Kallscheuer N."/>
            <person name="Luecker S."/>
            <person name="Lage O.M."/>
            <person name="Pohl T."/>
            <person name="Merkel B.J."/>
            <person name="Hornburger P."/>
            <person name="Mueller R.-W."/>
            <person name="Bruemmer F."/>
            <person name="Labrenz M."/>
            <person name="Spormann A.M."/>
            <person name="Op den Camp H."/>
            <person name="Overmann J."/>
            <person name="Amann R."/>
            <person name="Jetten M.S.M."/>
            <person name="Mascher T."/>
            <person name="Medema M.H."/>
            <person name="Devos D.P."/>
            <person name="Kaster A.-K."/>
            <person name="Ovreas L."/>
            <person name="Rohde M."/>
            <person name="Galperin M.Y."/>
            <person name="Jogler C."/>
        </authorList>
    </citation>
    <scope>NUCLEOTIDE SEQUENCE [LARGE SCALE GENOMIC DNA]</scope>
    <source>
        <strain evidence="1 2">V6</strain>
    </source>
</reference>
<protein>
    <submittedName>
        <fullName evidence="1">Uncharacterized protein</fullName>
    </submittedName>
</protein>
<name>A0A517WFN4_9PLAN</name>
<accession>A0A517WFN4</accession>
<organism evidence="1 2">
    <name type="scientific">Gimesia chilikensis</name>
    <dbReference type="NCBI Taxonomy" id="2605989"/>
    <lineage>
        <taxon>Bacteria</taxon>
        <taxon>Pseudomonadati</taxon>
        <taxon>Planctomycetota</taxon>
        <taxon>Planctomycetia</taxon>
        <taxon>Planctomycetales</taxon>
        <taxon>Planctomycetaceae</taxon>
        <taxon>Gimesia</taxon>
    </lineage>
</organism>
<proteinExistence type="predicted"/>
<evidence type="ECO:0000313" key="2">
    <source>
        <dbReference type="Proteomes" id="UP000320722"/>
    </source>
</evidence>
<sequence>MQQTINGFMAVTLLVIRERQLGIVSQFQLVYRESEMNCQDDLKHEGAKVRSKSLMWNRFVCYSMNPSKSQEAVIQRRLAFMSLVMTSRTSTSLSLKHEPQSIQHRTAATMDTDDLFACSLDHRYLFA</sequence>
<dbReference type="AlphaFoldDB" id="A0A517WFN4"/>